<evidence type="ECO:0000313" key="1">
    <source>
        <dbReference type="EMBL" id="GAB0056009.1"/>
    </source>
</evidence>
<name>A0ABQ0C567_9PROT</name>
<dbReference type="EMBL" id="BAAFGK010000001">
    <property type="protein sequence ID" value="GAB0056009.1"/>
    <property type="molecule type" value="Genomic_DNA"/>
</dbReference>
<organism evidence="1 2">
    <name type="scientific">Candidatus Magnetaquiglobus chichijimensis</name>
    <dbReference type="NCBI Taxonomy" id="3141448"/>
    <lineage>
        <taxon>Bacteria</taxon>
        <taxon>Pseudomonadati</taxon>
        <taxon>Pseudomonadota</taxon>
        <taxon>Magnetococcia</taxon>
        <taxon>Magnetococcales</taxon>
        <taxon>Candidatus Magnetaquicoccaceae</taxon>
        <taxon>Candidatus Magnetaquiglobus</taxon>
    </lineage>
</organism>
<dbReference type="Proteomes" id="UP001628193">
    <property type="component" value="Unassembled WGS sequence"/>
</dbReference>
<dbReference type="InterPro" id="IPR029044">
    <property type="entry name" value="Nucleotide-diphossugar_trans"/>
</dbReference>
<comment type="caution">
    <text evidence="1">The sequence shown here is derived from an EMBL/GenBank/DDBJ whole genome shotgun (WGS) entry which is preliminary data.</text>
</comment>
<dbReference type="Gene3D" id="3.90.550.10">
    <property type="entry name" value="Spore Coat Polysaccharide Biosynthesis Protein SpsA, Chain A"/>
    <property type="match status" value="1"/>
</dbReference>
<evidence type="ECO:0000313" key="2">
    <source>
        <dbReference type="Proteomes" id="UP001628193"/>
    </source>
</evidence>
<gene>
    <name evidence="1" type="ORF">SIID45300_00308</name>
</gene>
<proteinExistence type="predicted"/>
<keyword evidence="2" id="KW-1185">Reference proteome</keyword>
<dbReference type="SUPFAM" id="SSF53448">
    <property type="entry name" value="Nucleotide-diphospho-sugar transferases"/>
    <property type="match status" value="1"/>
</dbReference>
<accession>A0ABQ0C567</accession>
<sequence length="366" mass="41816">MESLRVREPLFIAAGTRGSKRVGGREQPFVPIRERTSIEHVVAAALEARSVGPIYVWGDRERLESRLTWAVQRAREKGIELHLVEEGNHFVESFVMTVLRHLHGTHGISLNPEVLTEPLGPRHWALWRELSQEESIAATRVNLLTSDLPLIRPEEIDCLVTGKRSDADLVLGRTHRSAIDAAVARCDEPFQYDRAVKNYYAFLAGDEPVDLIVNNFLAGRPFRVPRFIWNLAGHLFNNRTIIEGGRFNLKKIKNNVVFVKSLFSKARQDDSEGIANVRKNYYQMLKAFSFLLRAYFIIVKNKEANRKFRDLAVLEERIRTLTGMTLTLHISACAGPALDIDTEYEIEYIERHFERLRGGEMARSPA</sequence>
<reference evidence="1 2" key="1">
    <citation type="submission" date="2024-09" db="EMBL/GenBank/DDBJ databases">
        <title>Draft genome sequence of Candidatus Magnetaquicoccaceae bacterium FCR-1.</title>
        <authorList>
            <person name="Shimoshige H."/>
            <person name="Shimamura S."/>
            <person name="Taoka A."/>
            <person name="Kobayashi H."/>
            <person name="Maekawa T."/>
        </authorList>
    </citation>
    <scope>NUCLEOTIDE SEQUENCE [LARGE SCALE GENOMIC DNA]</scope>
    <source>
        <strain evidence="1 2">FCR-1</strain>
    </source>
</reference>
<protein>
    <recommendedName>
        <fullName evidence="3">Acylneuraminate cytidylyltransferase</fullName>
    </recommendedName>
</protein>
<evidence type="ECO:0008006" key="3">
    <source>
        <dbReference type="Google" id="ProtNLM"/>
    </source>
</evidence>